<sequence>MDTPVAQGIAREYLDKIGISHISLYRAPSCSSLEIFYTMFIRAIMTKEKKILIERPHKMIDNLQEINTILKMLESINDDKEIVILDTYDNEFYYEGCICNIIR</sequence>
<evidence type="ECO:0000313" key="1">
    <source>
        <dbReference type="EMBL" id="QSZ41516.1"/>
    </source>
</evidence>
<dbReference type="KEGG" id="saqt:GJV85_05150"/>
<evidence type="ECO:0000313" key="2">
    <source>
        <dbReference type="Proteomes" id="UP000671852"/>
    </source>
</evidence>
<protein>
    <submittedName>
        <fullName evidence="1">Uncharacterized protein</fullName>
    </submittedName>
</protein>
<dbReference type="Proteomes" id="UP000671852">
    <property type="component" value="Chromosome"/>
</dbReference>
<dbReference type="AlphaFoldDB" id="A0A975AZM6"/>
<name>A0A975AZM6_9BACT</name>
<proteinExistence type="predicted"/>
<keyword evidence="2" id="KW-1185">Reference proteome</keyword>
<dbReference type="EMBL" id="CP046072">
    <property type="protein sequence ID" value="QSZ41516.1"/>
    <property type="molecule type" value="Genomic_DNA"/>
</dbReference>
<reference evidence="1" key="1">
    <citation type="submission" date="2019-11" db="EMBL/GenBank/DDBJ databases">
        <authorList>
            <person name="Kojima H."/>
        </authorList>
    </citation>
    <scope>NUCLEOTIDE SEQUENCE</scope>
    <source>
        <strain evidence="1">H1576</strain>
    </source>
</reference>
<organism evidence="1 2">
    <name type="scientific">Sulfurimonas aquatica</name>
    <dbReference type="NCBI Taxonomy" id="2672570"/>
    <lineage>
        <taxon>Bacteria</taxon>
        <taxon>Pseudomonadati</taxon>
        <taxon>Campylobacterota</taxon>
        <taxon>Epsilonproteobacteria</taxon>
        <taxon>Campylobacterales</taxon>
        <taxon>Sulfurimonadaceae</taxon>
        <taxon>Sulfurimonas</taxon>
    </lineage>
</organism>
<accession>A0A975AZM6</accession>
<reference evidence="1" key="2">
    <citation type="submission" date="2021-04" db="EMBL/GenBank/DDBJ databases">
        <title>Isolation and characterization of a novel species of the genus Sulfurimonas.</title>
        <authorList>
            <person name="Fukui M."/>
        </authorList>
    </citation>
    <scope>NUCLEOTIDE SEQUENCE</scope>
    <source>
        <strain evidence="1">H1576</strain>
    </source>
</reference>
<dbReference type="RefSeq" id="WP_207562798.1">
    <property type="nucleotide sequence ID" value="NZ_CP046072.1"/>
</dbReference>
<gene>
    <name evidence="1" type="ORF">GJV85_05150</name>
</gene>